<dbReference type="GO" id="GO:0003824">
    <property type="term" value="F:catalytic activity"/>
    <property type="evidence" value="ECO:0007669"/>
    <property type="project" value="InterPro"/>
</dbReference>
<dbReference type="PANTHER" id="PTHR43802:SF1">
    <property type="entry name" value="IP11341P-RELATED"/>
    <property type="match status" value="1"/>
</dbReference>
<protein>
    <submittedName>
        <fullName evidence="3">Enoyl-CoA hydratase</fullName>
    </submittedName>
</protein>
<evidence type="ECO:0000256" key="2">
    <source>
        <dbReference type="RuleBase" id="RU003707"/>
    </source>
</evidence>
<dbReference type="InterPro" id="IPR018376">
    <property type="entry name" value="Enoyl-CoA_hyd/isom_CS"/>
</dbReference>
<evidence type="ECO:0000313" key="4">
    <source>
        <dbReference type="Proteomes" id="UP000179076"/>
    </source>
</evidence>
<proteinExistence type="inferred from homology"/>
<dbReference type="InterPro" id="IPR001753">
    <property type="entry name" value="Enoyl-CoA_hydra/iso"/>
</dbReference>
<dbReference type="Gene3D" id="3.90.226.10">
    <property type="entry name" value="2-enoyl-CoA Hydratase, Chain A, domain 1"/>
    <property type="match status" value="1"/>
</dbReference>
<dbReference type="Pfam" id="PF00378">
    <property type="entry name" value="ECH_1"/>
    <property type="match status" value="1"/>
</dbReference>
<dbReference type="EMBL" id="MFSP01000137">
    <property type="protein sequence ID" value="OGI64335.1"/>
    <property type="molecule type" value="Genomic_DNA"/>
</dbReference>
<comment type="caution">
    <text evidence="3">The sequence shown here is derived from an EMBL/GenBank/DDBJ whole genome shotgun (WGS) entry which is preliminary data.</text>
</comment>
<reference evidence="3 4" key="1">
    <citation type="journal article" date="2016" name="Nat. Commun.">
        <title>Thousands of microbial genomes shed light on interconnected biogeochemical processes in an aquifer system.</title>
        <authorList>
            <person name="Anantharaman K."/>
            <person name="Brown C.T."/>
            <person name="Hug L.A."/>
            <person name="Sharon I."/>
            <person name="Castelle C.J."/>
            <person name="Probst A.J."/>
            <person name="Thomas B.C."/>
            <person name="Singh A."/>
            <person name="Wilkins M.J."/>
            <person name="Karaoz U."/>
            <person name="Brodie E.L."/>
            <person name="Williams K.H."/>
            <person name="Hubbard S.S."/>
            <person name="Banfield J.F."/>
        </authorList>
    </citation>
    <scope>NUCLEOTIDE SEQUENCE [LARGE SCALE GENOMIC DNA]</scope>
</reference>
<organism evidence="3 4">
    <name type="scientific">Candidatus Muproteobacteria bacterium RBG_16_60_9</name>
    <dbReference type="NCBI Taxonomy" id="1817755"/>
    <lineage>
        <taxon>Bacteria</taxon>
        <taxon>Pseudomonadati</taxon>
        <taxon>Pseudomonadota</taxon>
        <taxon>Candidatus Muproteobacteria</taxon>
    </lineage>
</organism>
<dbReference type="AlphaFoldDB" id="A0A1F6V3Y3"/>
<evidence type="ECO:0000313" key="3">
    <source>
        <dbReference type="EMBL" id="OGI64335.1"/>
    </source>
</evidence>
<dbReference type="PROSITE" id="PS00166">
    <property type="entry name" value="ENOYL_COA_HYDRATASE"/>
    <property type="match status" value="1"/>
</dbReference>
<accession>A0A1F6V3Y3</accession>
<gene>
    <name evidence="3" type="ORF">A2W18_07665</name>
</gene>
<sequence length="260" mass="27556">MSQSITVRMEGHVAVLTLNRPAAFNAFDSDMLNAFATELTTLASDPKVRGIVITGEGKAFCAGGDLKWALSYPRGAPAAFHELAARFHLGIIEIRRMSKPVIAAINGAAAGGGFSLALACDFRVMAESAALKQAYTSSGLSMDGGGSFTLPRLVGFARALEIAAFDPPISATQALSWGLVTRVVKDGTALTAAIDMARELSSNSLHSFGLSKQLLMDSFDTPFETHIERERAALSGCAAHPEGQEGLKAFSEKRKPKFFT</sequence>
<evidence type="ECO:0000256" key="1">
    <source>
        <dbReference type="ARBA" id="ARBA00005254"/>
    </source>
</evidence>
<dbReference type="SUPFAM" id="SSF52096">
    <property type="entry name" value="ClpP/crotonase"/>
    <property type="match status" value="1"/>
</dbReference>
<dbReference type="PANTHER" id="PTHR43802">
    <property type="entry name" value="ENOYL-COA HYDRATASE"/>
    <property type="match status" value="1"/>
</dbReference>
<dbReference type="InterPro" id="IPR029045">
    <property type="entry name" value="ClpP/crotonase-like_dom_sf"/>
</dbReference>
<comment type="similarity">
    <text evidence="1 2">Belongs to the enoyl-CoA hydratase/isomerase family.</text>
</comment>
<name>A0A1F6V3Y3_9PROT</name>
<dbReference type="CDD" id="cd06558">
    <property type="entry name" value="crotonase-like"/>
    <property type="match status" value="1"/>
</dbReference>
<dbReference type="Proteomes" id="UP000179076">
    <property type="component" value="Unassembled WGS sequence"/>
</dbReference>